<comment type="caution">
    <text evidence="2">The sequence shown here is derived from an EMBL/GenBank/DDBJ whole genome shotgun (WGS) entry which is preliminary data.</text>
</comment>
<reference evidence="2" key="1">
    <citation type="journal article" date="2020" name="mSystems">
        <title>Genome- and Community-Level Interaction Insights into Carbon Utilization and Element Cycling Functions of Hydrothermarchaeota in Hydrothermal Sediment.</title>
        <authorList>
            <person name="Zhou Z."/>
            <person name="Liu Y."/>
            <person name="Xu W."/>
            <person name="Pan J."/>
            <person name="Luo Z.H."/>
            <person name="Li M."/>
        </authorList>
    </citation>
    <scope>NUCLEOTIDE SEQUENCE [LARGE SCALE GENOMIC DNA]</scope>
    <source>
        <strain evidence="2">HyVt-535</strain>
    </source>
</reference>
<dbReference type="EMBL" id="DROM01000115">
    <property type="protein sequence ID" value="HHH12947.1"/>
    <property type="molecule type" value="Genomic_DNA"/>
</dbReference>
<keyword evidence="1" id="KW-1133">Transmembrane helix</keyword>
<keyword evidence="1" id="KW-0812">Transmembrane</keyword>
<sequence>MGSLVARALGSEPTPAAVAQAIQADPQALERVRRLELEHEADLTRMHLEAETARLVEINQTMRAEAASQDAYVRRWRPTFGYLVALSWLIQCAAIAGSIVAEPAQAGAIAQAVTALTPMWGVALAVLGINVTSRSRDKQVAAGQAPAPGFLQTLAGRLAGRR</sequence>
<accession>A0A7C5N9B2</accession>
<evidence type="ECO:0008006" key="3">
    <source>
        <dbReference type="Google" id="ProtNLM"/>
    </source>
</evidence>
<gene>
    <name evidence="2" type="ORF">ENJ98_01805</name>
</gene>
<dbReference type="AlphaFoldDB" id="A0A7C5N9B2"/>
<dbReference type="Proteomes" id="UP000886100">
    <property type="component" value="Unassembled WGS sequence"/>
</dbReference>
<evidence type="ECO:0000313" key="2">
    <source>
        <dbReference type="EMBL" id="HHH12947.1"/>
    </source>
</evidence>
<keyword evidence="1" id="KW-0472">Membrane</keyword>
<dbReference type="InterPro" id="IPR021497">
    <property type="entry name" value="GTA_holin_3TM"/>
</dbReference>
<dbReference type="Pfam" id="PF11351">
    <property type="entry name" value="GTA_holin_3TM"/>
    <property type="match status" value="1"/>
</dbReference>
<protein>
    <recommendedName>
        <fullName evidence="3">Holin of 3TMs, for gene-transfer release</fullName>
    </recommendedName>
</protein>
<evidence type="ECO:0000256" key="1">
    <source>
        <dbReference type="SAM" id="Phobius"/>
    </source>
</evidence>
<proteinExistence type="predicted"/>
<feature type="transmembrane region" description="Helical" evidence="1">
    <location>
        <begin position="80"/>
        <end position="101"/>
    </location>
</feature>
<feature type="transmembrane region" description="Helical" evidence="1">
    <location>
        <begin position="107"/>
        <end position="129"/>
    </location>
</feature>
<name>A0A7C5N9B2_9GAMM</name>
<organism evidence="2">
    <name type="scientific">Thiolapillus brandeum</name>
    <dbReference type="NCBI Taxonomy" id="1076588"/>
    <lineage>
        <taxon>Bacteria</taxon>
        <taxon>Pseudomonadati</taxon>
        <taxon>Pseudomonadota</taxon>
        <taxon>Gammaproteobacteria</taxon>
        <taxon>Chromatiales</taxon>
        <taxon>Sedimenticolaceae</taxon>
        <taxon>Thiolapillus</taxon>
    </lineage>
</organism>